<dbReference type="Proteomes" id="UP000029867">
    <property type="component" value="Unassembled WGS sequence"/>
</dbReference>
<proteinExistence type="predicted"/>
<dbReference type="HOGENOM" id="CLU_3242276_0_0_1"/>
<name>A0A099NTM3_PICKU</name>
<organism evidence="1 2">
    <name type="scientific">Pichia kudriavzevii</name>
    <name type="common">Yeast</name>
    <name type="synonym">Issatchenkia orientalis</name>
    <dbReference type="NCBI Taxonomy" id="4909"/>
    <lineage>
        <taxon>Eukaryota</taxon>
        <taxon>Fungi</taxon>
        <taxon>Dikarya</taxon>
        <taxon>Ascomycota</taxon>
        <taxon>Saccharomycotina</taxon>
        <taxon>Pichiomycetes</taxon>
        <taxon>Pichiales</taxon>
        <taxon>Pichiaceae</taxon>
        <taxon>Pichia</taxon>
    </lineage>
</organism>
<accession>A0A099NTM3</accession>
<reference evidence="2" key="1">
    <citation type="journal article" date="2014" name="Microb. Cell Fact.">
        <title>Exploiting Issatchenkia orientalis SD108 for succinic acid production.</title>
        <authorList>
            <person name="Xiao H."/>
            <person name="Shao Z."/>
            <person name="Jiang Y."/>
            <person name="Dole S."/>
            <person name="Zhao H."/>
        </authorList>
    </citation>
    <scope>NUCLEOTIDE SEQUENCE [LARGE SCALE GENOMIC DNA]</scope>
    <source>
        <strain evidence="2">SD108</strain>
    </source>
</reference>
<comment type="caution">
    <text evidence="1">The sequence shown here is derived from an EMBL/GenBank/DDBJ whole genome shotgun (WGS) entry which is preliminary data.</text>
</comment>
<dbReference type="EMBL" id="JQFK01000816">
    <property type="protein sequence ID" value="KGK35257.1"/>
    <property type="molecule type" value="Genomic_DNA"/>
</dbReference>
<evidence type="ECO:0000313" key="1">
    <source>
        <dbReference type="EMBL" id="KGK35257.1"/>
    </source>
</evidence>
<dbReference type="AlphaFoldDB" id="A0A099NTM3"/>
<evidence type="ECO:0000313" key="2">
    <source>
        <dbReference type="Proteomes" id="UP000029867"/>
    </source>
</evidence>
<sequence length="43" mass="4740">MPENSYPESDQNRWLRIPIADIGTGGNPRNCLAVKLNATIANE</sequence>
<protein>
    <submittedName>
        <fullName evidence="1">Uncharacterized protein</fullName>
    </submittedName>
</protein>
<gene>
    <name evidence="1" type="ORF">JL09_g5593</name>
</gene>